<evidence type="ECO:0000256" key="3">
    <source>
        <dbReference type="ARBA" id="ARBA00023054"/>
    </source>
</evidence>
<evidence type="ECO:0000256" key="1">
    <source>
        <dbReference type="ARBA" id="ARBA00004196"/>
    </source>
</evidence>
<dbReference type="InterPro" id="IPR058792">
    <property type="entry name" value="Beta-barrel_RND_2"/>
</dbReference>
<feature type="domain" description="CusB-like beta-barrel" evidence="6">
    <location>
        <begin position="252"/>
        <end position="325"/>
    </location>
</feature>
<dbReference type="InterPro" id="IPR050465">
    <property type="entry name" value="UPF0194_transport"/>
</dbReference>
<dbReference type="NCBIfam" id="TIGR01730">
    <property type="entry name" value="RND_mfp"/>
    <property type="match status" value="1"/>
</dbReference>
<keyword evidence="4" id="KW-0472">Membrane</keyword>
<gene>
    <name evidence="7" type="ORF">EI16_09135</name>
</gene>
<protein>
    <submittedName>
        <fullName evidence="7">Uncharacterized protein</fullName>
    </submittedName>
</protein>
<sequence length="433" mass="47027">MSQDSNSSTSQTEFEQLLKQGDKKHHRYLKVLIPVLLLAGILFLGWRWWVPAQVNAPAFKTDEVKKGDILATVSATGTLQPTNEVDVGSELSGTIDKVFVDYNDQVKKGQLLAQLNTDKINAQVLQTKAALAVAKAGVIEAQATLEESDAQLKRLEHVRKLTNGKLPSQADFISAEAAEKRAMAAKNTAIAKVEQAQANLDQNLTDLSKTKIISPIDGVVLVRSIEPGQTVAAAMSAPVLFTLAQDLTNMELQVDVDEADVGQVKAGQKATFTVDAYPNRLFPAVIKQVRYGAQTTDGVVTYTTLLEVNNPDLKLRPGMTATAEILVKEKRDVLTIPVAATRFTPEILGDATQTKSTSIMDSLMPGPGRIRHSLNIKAEKVKKGYARVWKLVNKQPEPILIKPGESNGNRVEVLEGDVKPGDKVIIGAEVRLK</sequence>
<keyword evidence="4" id="KW-0812">Transmembrane</keyword>
<dbReference type="InterPro" id="IPR006143">
    <property type="entry name" value="RND_pump_MFP"/>
</dbReference>
<evidence type="ECO:0000313" key="7">
    <source>
        <dbReference type="EMBL" id="KDN96421.1"/>
    </source>
</evidence>
<dbReference type="GO" id="GO:0030313">
    <property type="term" value="C:cell envelope"/>
    <property type="evidence" value="ECO:0007669"/>
    <property type="project" value="UniProtKB-SubCell"/>
</dbReference>
<keyword evidence="8" id="KW-1185">Reference proteome</keyword>
<dbReference type="Pfam" id="PF25954">
    <property type="entry name" value="Beta-barrel_RND_2"/>
    <property type="match status" value="1"/>
</dbReference>
<dbReference type="Gene3D" id="2.40.30.170">
    <property type="match status" value="1"/>
</dbReference>
<evidence type="ECO:0000256" key="2">
    <source>
        <dbReference type="ARBA" id="ARBA00009477"/>
    </source>
</evidence>
<dbReference type="Proteomes" id="UP000027341">
    <property type="component" value="Unassembled WGS sequence"/>
</dbReference>
<evidence type="ECO:0000313" key="8">
    <source>
        <dbReference type="Proteomes" id="UP000027341"/>
    </source>
</evidence>
<evidence type="ECO:0000259" key="6">
    <source>
        <dbReference type="Pfam" id="PF25954"/>
    </source>
</evidence>
<dbReference type="GO" id="GO:0022857">
    <property type="term" value="F:transmembrane transporter activity"/>
    <property type="evidence" value="ECO:0007669"/>
    <property type="project" value="InterPro"/>
</dbReference>
<dbReference type="GO" id="GO:0016020">
    <property type="term" value="C:membrane"/>
    <property type="evidence" value="ECO:0007669"/>
    <property type="project" value="InterPro"/>
</dbReference>
<proteinExistence type="inferred from homology"/>
<comment type="similarity">
    <text evidence="2">Belongs to the membrane fusion protein (MFP) (TC 8.A.1) family.</text>
</comment>
<dbReference type="Pfam" id="PF25917">
    <property type="entry name" value="BSH_RND"/>
    <property type="match status" value="1"/>
</dbReference>
<dbReference type="PANTHER" id="PTHR32347">
    <property type="entry name" value="EFFLUX SYSTEM COMPONENT YKNX-RELATED"/>
    <property type="match status" value="1"/>
</dbReference>
<feature type="transmembrane region" description="Helical" evidence="4">
    <location>
        <begin position="28"/>
        <end position="49"/>
    </location>
</feature>
<name>A0A067A1C6_HYDMR</name>
<keyword evidence="3" id="KW-0175">Coiled coil</keyword>
<comment type="caution">
    <text evidence="7">The sequence shown here is derived from an EMBL/GenBank/DDBJ whole genome shotgun (WGS) entry which is preliminary data.</text>
</comment>
<dbReference type="STRING" id="28885.EI16_09135"/>
<dbReference type="FunFam" id="2.40.30.170:FF:000010">
    <property type="entry name" value="Efflux RND transporter periplasmic adaptor subunit"/>
    <property type="match status" value="1"/>
</dbReference>
<dbReference type="InterPro" id="IPR058625">
    <property type="entry name" value="MdtA-like_BSH"/>
</dbReference>
<dbReference type="EMBL" id="JMIU01000001">
    <property type="protein sequence ID" value="KDN96421.1"/>
    <property type="molecule type" value="Genomic_DNA"/>
</dbReference>
<reference evidence="7 8" key="1">
    <citation type="submission" date="2014-04" db="EMBL/GenBank/DDBJ databases">
        <title>Draft genome sequence of Hydrogenovibrio marinus MH-110, a model organism for aerobic H2 metabolism.</title>
        <authorList>
            <person name="Cha H.J."/>
            <person name="Jo B.H."/>
            <person name="Hwang B.H."/>
        </authorList>
    </citation>
    <scope>NUCLEOTIDE SEQUENCE [LARGE SCALE GENOMIC DNA]</scope>
    <source>
        <strain evidence="7 8">MH-110</strain>
    </source>
</reference>
<keyword evidence="4" id="KW-1133">Transmembrane helix</keyword>
<evidence type="ECO:0000259" key="5">
    <source>
        <dbReference type="Pfam" id="PF25917"/>
    </source>
</evidence>
<organism evidence="7 8">
    <name type="scientific">Hydrogenovibrio marinus</name>
    <dbReference type="NCBI Taxonomy" id="28885"/>
    <lineage>
        <taxon>Bacteria</taxon>
        <taxon>Pseudomonadati</taxon>
        <taxon>Pseudomonadota</taxon>
        <taxon>Gammaproteobacteria</taxon>
        <taxon>Thiotrichales</taxon>
        <taxon>Piscirickettsiaceae</taxon>
        <taxon>Hydrogenovibrio</taxon>
    </lineage>
</organism>
<feature type="domain" description="Multidrug resistance protein MdtA-like barrel-sandwich hybrid" evidence="5">
    <location>
        <begin position="83"/>
        <end position="240"/>
    </location>
</feature>
<evidence type="ECO:0000256" key="4">
    <source>
        <dbReference type="SAM" id="Phobius"/>
    </source>
</evidence>
<accession>A0A067A1C6</accession>
<comment type="subcellular location">
    <subcellularLocation>
        <location evidence="1">Cell envelope</location>
    </subcellularLocation>
</comment>
<dbReference type="Gene3D" id="2.40.50.100">
    <property type="match status" value="2"/>
</dbReference>
<dbReference type="AlphaFoldDB" id="A0A067A1C6"/>
<dbReference type="PANTHER" id="PTHR32347:SF14">
    <property type="entry name" value="EFFLUX SYSTEM COMPONENT YKNX-RELATED"/>
    <property type="match status" value="1"/>
</dbReference>
<dbReference type="RefSeq" id="WP_035629068.1">
    <property type="nucleotide sequence ID" value="NZ_AP020335.1"/>
</dbReference>
<dbReference type="SUPFAM" id="SSF111369">
    <property type="entry name" value="HlyD-like secretion proteins"/>
    <property type="match status" value="1"/>
</dbReference>